<organism evidence="5 6">
    <name type="scientific">Cylindrospermum stagnale PCC 7417</name>
    <dbReference type="NCBI Taxonomy" id="56107"/>
    <lineage>
        <taxon>Bacteria</taxon>
        <taxon>Bacillati</taxon>
        <taxon>Cyanobacteriota</taxon>
        <taxon>Cyanophyceae</taxon>
        <taxon>Nostocales</taxon>
        <taxon>Nostocaceae</taxon>
        <taxon>Cylindrospermum</taxon>
    </lineage>
</organism>
<name>K9X3Q0_9NOST</name>
<dbReference type="RefSeq" id="WP_015209957.1">
    <property type="nucleotide sequence ID" value="NC_019757.1"/>
</dbReference>
<evidence type="ECO:0000259" key="4">
    <source>
        <dbReference type="PROSITE" id="PS50893"/>
    </source>
</evidence>
<reference evidence="5 6" key="1">
    <citation type="submission" date="2012-06" db="EMBL/GenBank/DDBJ databases">
        <title>Finished chromosome of genome of Cylindrospermum stagnale PCC 7417.</title>
        <authorList>
            <consortium name="US DOE Joint Genome Institute"/>
            <person name="Gugger M."/>
            <person name="Coursin T."/>
            <person name="Rippka R."/>
            <person name="Tandeau De Marsac N."/>
            <person name="Huntemann M."/>
            <person name="Wei C.-L."/>
            <person name="Han J."/>
            <person name="Detter J.C."/>
            <person name="Han C."/>
            <person name="Tapia R."/>
            <person name="Chen A."/>
            <person name="Kyrpides N."/>
            <person name="Mavromatis K."/>
            <person name="Markowitz V."/>
            <person name="Szeto E."/>
            <person name="Ivanova N."/>
            <person name="Pagani I."/>
            <person name="Pati A."/>
            <person name="Goodwin L."/>
            <person name="Nordberg H.P."/>
            <person name="Cantor M.N."/>
            <person name="Hua S.X."/>
            <person name="Woyke T."/>
            <person name="Kerfeld C.A."/>
        </authorList>
    </citation>
    <scope>NUCLEOTIDE SEQUENCE [LARGE SCALE GENOMIC DNA]</scope>
    <source>
        <strain evidence="5 6">PCC 7417</strain>
    </source>
</reference>
<dbReference type="PANTHER" id="PTHR43875">
    <property type="entry name" value="MALTODEXTRIN IMPORT ATP-BINDING PROTEIN MSMX"/>
    <property type="match status" value="1"/>
</dbReference>
<dbReference type="PATRIC" id="fig|56107.3.peg.5108"/>
<accession>K9X3Q0</accession>
<evidence type="ECO:0000256" key="2">
    <source>
        <dbReference type="ARBA" id="ARBA00022741"/>
    </source>
</evidence>
<gene>
    <name evidence="5" type="ORF">Cylst_4651</name>
</gene>
<dbReference type="InterPro" id="IPR047641">
    <property type="entry name" value="ABC_transpr_MalK/UgpC-like"/>
</dbReference>
<dbReference type="GO" id="GO:0008643">
    <property type="term" value="P:carbohydrate transport"/>
    <property type="evidence" value="ECO:0007669"/>
    <property type="project" value="InterPro"/>
</dbReference>
<evidence type="ECO:0000313" key="6">
    <source>
        <dbReference type="Proteomes" id="UP000010475"/>
    </source>
</evidence>
<dbReference type="InterPro" id="IPR027417">
    <property type="entry name" value="P-loop_NTPase"/>
</dbReference>
<dbReference type="PROSITE" id="PS50893">
    <property type="entry name" value="ABC_TRANSPORTER_2"/>
    <property type="match status" value="1"/>
</dbReference>
<dbReference type="SUPFAM" id="SSF50331">
    <property type="entry name" value="MOP-like"/>
    <property type="match status" value="1"/>
</dbReference>
<dbReference type="InterPro" id="IPR008995">
    <property type="entry name" value="Mo/tungstate-bd_C_term_dom"/>
</dbReference>
<dbReference type="InterPro" id="IPR017871">
    <property type="entry name" value="ABC_transporter-like_CS"/>
</dbReference>
<dbReference type="PROSITE" id="PS00211">
    <property type="entry name" value="ABC_TRANSPORTER_1"/>
    <property type="match status" value="1"/>
</dbReference>
<evidence type="ECO:0000256" key="1">
    <source>
        <dbReference type="ARBA" id="ARBA00022448"/>
    </source>
</evidence>
<dbReference type="GO" id="GO:0016887">
    <property type="term" value="F:ATP hydrolysis activity"/>
    <property type="evidence" value="ECO:0007669"/>
    <property type="project" value="InterPro"/>
</dbReference>
<sequence length="443" mass="50065">MAQVILENVYKSFPPRKGEIITSPTQNPLKHGITHDAARSHPDILNVLRRINLTIADGEFMVLVGPSGCGKSTLLRLIAGLEEMTGGNIWVGDRLINDLPPKERDIAMVFQNYALYPHMTVYDNIAFGLRRRFVEAGDTPASFDFRKWGKDLLVGMSRNLPKKLRYISDKERAVDQRVHNVAQLLQMEALLNRLPKQLSGGQRQRVALGRAIARNPQVFLMDEPLSNLDAKLRAETRAQIVKLQRQLGTTTIYVTHDQTEAMTMGDRIAIMSEGKIQQVAAPLELYNRPVNRFVAEFIGSPPMNFIPVEFHAPLLITHSHFRFTLPEIWVNTLQKYDGQTLILGIRPEHFSLSVPATKNLSVQVDLVENLGNDTFLAVRLTASESQVANSDNYLQVRIPPDRLIRLGEQLWLSLSPDKIHFFDPETELAIYPKNALPTLPFEK</sequence>
<dbReference type="GO" id="GO:0055052">
    <property type="term" value="C:ATP-binding cassette (ABC) transporter complex, substrate-binding subunit-containing"/>
    <property type="evidence" value="ECO:0007669"/>
    <property type="project" value="TreeGrafter"/>
</dbReference>
<dbReference type="Gene3D" id="2.40.50.140">
    <property type="entry name" value="Nucleic acid-binding proteins"/>
    <property type="match status" value="1"/>
</dbReference>
<dbReference type="InterPro" id="IPR040582">
    <property type="entry name" value="OB_MalK-like"/>
</dbReference>
<dbReference type="SMART" id="SM00382">
    <property type="entry name" value="AAA"/>
    <property type="match status" value="1"/>
</dbReference>
<dbReference type="Gene3D" id="3.40.50.300">
    <property type="entry name" value="P-loop containing nucleotide triphosphate hydrolases"/>
    <property type="match status" value="1"/>
</dbReference>
<keyword evidence="3 5" id="KW-0067">ATP-binding</keyword>
<dbReference type="Pfam" id="PF17912">
    <property type="entry name" value="OB_MalK"/>
    <property type="match status" value="1"/>
</dbReference>
<dbReference type="GO" id="GO:0140359">
    <property type="term" value="F:ABC-type transporter activity"/>
    <property type="evidence" value="ECO:0007669"/>
    <property type="project" value="InterPro"/>
</dbReference>
<dbReference type="CDD" id="cd03301">
    <property type="entry name" value="ABC_MalK_N"/>
    <property type="match status" value="1"/>
</dbReference>
<evidence type="ECO:0000256" key="3">
    <source>
        <dbReference type="ARBA" id="ARBA00022840"/>
    </source>
</evidence>
<dbReference type="GO" id="GO:0005524">
    <property type="term" value="F:ATP binding"/>
    <property type="evidence" value="ECO:0007669"/>
    <property type="project" value="UniProtKB-KW"/>
</dbReference>
<dbReference type="Gene3D" id="2.40.50.100">
    <property type="match status" value="1"/>
</dbReference>
<proteinExistence type="predicted"/>
<evidence type="ECO:0000313" key="5">
    <source>
        <dbReference type="EMBL" id="AFZ26719.1"/>
    </source>
</evidence>
<dbReference type="SUPFAM" id="SSF52540">
    <property type="entry name" value="P-loop containing nucleoside triphosphate hydrolases"/>
    <property type="match status" value="1"/>
</dbReference>
<dbReference type="HOGENOM" id="CLU_000604_1_1_3"/>
<feature type="domain" description="ABC transporter" evidence="4">
    <location>
        <begin position="4"/>
        <end position="298"/>
    </location>
</feature>
<dbReference type="InterPro" id="IPR015855">
    <property type="entry name" value="ABC_transpr_MalK-like"/>
</dbReference>
<dbReference type="OrthoDB" id="9790614at2"/>
<dbReference type="KEGG" id="csg:Cylst_4651"/>
<dbReference type="EMBL" id="CP003642">
    <property type="protein sequence ID" value="AFZ26719.1"/>
    <property type="molecule type" value="Genomic_DNA"/>
</dbReference>
<dbReference type="STRING" id="56107.Cylst_4651"/>
<dbReference type="PANTHER" id="PTHR43875:SF1">
    <property type="entry name" value="OSMOPROTECTIVE COMPOUNDS UPTAKE ATP-BINDING PROTEIN GGTA"/>
    <property type="match status" value="1"/>
</dbReference>
<dbReference type="Pfam" id="PF00005">
    <property type="entry name" value="ABC_tran"/>
    <property type="match status" value="1"/>
</dbReference>
<keyword evidence="6" id="KW-1185">Reference proteome</keyword>
<dbReference type="InterPro" id="IPR003593">
    <property type="entry name" value="AAA+_ATPase"/>
</dbReference>
<dbReference type="InterPro" id="IPR003439">
    <property type="entry name" value="ABC_transporter-like_ATP-bd"/>
</dbReference>
<keyword evidence="2" id="KW-0547">Nucleotide-binding</keyword>
<keyword evidence="1" id="KW-0813">Transport</keyword>
<dbReference type="AlphaFoldDB" id="K9X3Q0"/>
<protein>
    <submittedName>
        <fullName evidence="5">Carbohydrate ABC transporter ATP-binding protein, CUT1 family</fullName>
    </submittedName>
</protein>
<dbReference type="eggNOG" id="COG3839">
    <property type="taxonomic scope" value="Bacteria"/>
</dbReference>
<dbReference type="InterPro" id="IPR012340">
    <property type="entry name" value="NA-bd_OB-fold"/>
</dbReference>
<dbReference type="Proteomes" id="UP000010475">
    <property type="component" value="Chromosome"/>
</dbReference>